<evidence type="ECO:0000313" key="3">
    <source>
        <dbReference type="Proteomes" id="UP000694867"/>
    </source>
</evidence>
<evidence type="ECO:0000256" key="1">
    <source>
        <dbReference type="SAM" id="Coils"/>
    </source>
</evidence>
<feature type="region of interest" description="Disordered" evidence="2">
    <location>
        <begin position="249"/>
        <end position="392"/>
    </location>
</feature>
<feature type="compositionally biased region" description="Basic and acidic residues" evidence="2">
    <location>
        <begin position="329"/>
        <end position="345"/>
    </location>
</feature>
<accession>A0AAJ7WHW1</accession>
<feature type="coiled-coil region" evidence="1">
    <location>
        <begin position="39"/>
        <end position="172"/>
    </location>
</feature>
<dbReference type="RefSeq" id="XP_028967442.1">
    <property type="nucleotide sequence ID" value="XM_029111609.1"/>
</dbReference>
<dbReference type="AlphaFoldDB" id="A0AAJ7WHW1"/>
<protein>
    <submittedName>
        <fullName evidence="4">Golgi integral membrane protein 4</fullName>
    </submittedName>
</protein>
<name>A0AAJ7WHW1_9ACAR</name>
<dbReference type="GeneID" id="100908085"/>
<keyword evidence="1" id="KW-0175">Coiled coil</keyword>
<evidence type="ECO:0000256" key="2">
    <source>
        <dbReference type="SAM" id="MobiDB-lite"/>
    </source>
</evidence>
<organism evidence="3 4">
    <name type="scientific">Galendromus occidentalis</name>
    <name type="common">western predatory mite</name>
    <dbReference type="NCBI Taxonomy" id="34638"/>
    <lineage>
        <taxon>Eukaryota</taxon>
        <taxon>Metazoa</taxon>
        <taxon>Ecdysozoa</taxon>
        <taxon>Arthropoda</taxon>
        <taxon>Chelicerata</taxon>
        <taxon>Arachnida</taxon>
        <taxon>Acari</taxon>
        <taxon>Parasitiformes</taxon>
        <taxon>Mesostigmata</taxon>
        <taxon>Gamasina</taxon>
        <taxon>Phytoseioidea</taxon>
        <taxon>Phytoseiidae</taxon>
        <taxon>Typhlodrominae</taxon>
        <taxon>Galendromus</taxon>
    </lineage>
</organism>
<feature type="compositionally biased region" description="Basic and acidic residues" evidence="2">
    <location>
        <begin position="304"/>
        <end position="320"/>
    </location>
</feature>
<dbReference type="KEGG" id="goe:100908085"/>
<keyword evidence="3" id="KW-1185">Reference proteome</keyword>
<gene>
    <name evidence="4" type="primary">LOC100908085</name>
</gene>
<dbReference type="Proteomes" id="UP000694867">
    <property type="component" value="Unplaced"/>
</dbReference>
<proteinExistence type="predicted"/>
<evidence type="ECO:0000313" key="4">
    <source>
        <dbReference type="RefSeq" id="XP_028967442.1"/>
    </source>
</evidence>
<sequence length="392" mass="44079">MTLTTMAFRTPKHRVLAIAFVVITLLMILVLLFETQSALERSEMDLNGCQQKKDSLSAQSVVLYEHKTRLEKNLQAEIERKKAVDEELKTIQVALSKDLTTQKEKVAKLLRQYEELKEQQKSEFEKLRATYVSLRSEKEKLDVEVEDLNLQNQKLKDSNQKLEEEIRKMEQIAPVDMSEVVRLRERVKACDAAGVLDAAASKATTGDGSNRVAGTHVETSIVGNPETVAEVKVTTPRAEPSDTKLEFKDDEMRILRAPSRTPSSPARGVAAAPRRSYGGIMSQDLNPRPEPQEDEQKISYLGHQFDDNVDRNQRPIHLQDKPPPAQEGQEDRDYPENVDAMKDDDGGADEGEDALDRKEKKGGFRGNFDDGNNDNRINDNAGDNLKLGPKLK</sequence>
<feature type="compositionally biased region" description="Low complexity" evidence="2">
    <location>
        <begin position="374"/>
        <end position="384"/>
    </location>
</feature>
<reference evidence="4" key="1">
    <citation type="submission" date="2025-08" db="UniProtKB">
        <authorList>
            <consortium name="RefSeq"/>
        </authorList>
    </citation>
    <scope>IDENTIFICATION</scope>
</reference>